<feature type="domain" description="VWFD" evidence="7">
    <location>
        <begin position="1366"/>
        <end position="1546"/>
    </location>
</feature>
<evidence type="ECO:0000256" key="5">
    <source>
        <dbReference type="PROSITE-ProRule" id="PRU00557"/>
    </source>
</evidence>
<dbReference type="Gene3D" id="2.30.230.10">
    <property type="entry name" value="Lipovitellin, beta-sheet shell regions, chain A"/>
    <property type="match status" value="1"/>
</dbReference>
<comment type="caution">
    <text evidence="5">Lacks conserved residue(s) required for the propagation of feature annotation.</text>
</comment>
<dbReference type="SMART" id="SM01169">
    <property type="entry name" value="DUF1943"/>
    <property type="match status" value="1"/>
</dbReference>
<accession>A0AAD9VDD6</accession>
<dbReference type="SUPFAM" id="SSF48431">
    <property type="entry name" value="Lipovitellin-phosvitin complex, superhelical domain"/>
    <property type="match status" value="1"/>
</dbReference>
<evidence type="ECO:0000313" key="9">
    <source>
        <dbReference type="Proteomes" id="UP001249851"/>
    </source>
</evidence>
<dbReference type="Pfam" id="PF09172">
    <property type="entry name" value="Vit_open_b-sht"/>
    <property type="match status" value="1"/>
</dbReference>
<dbReference type="SMART" id="SM00216">
    <property type="entry name" value="VWD"/>
    <property type="match status" value="1"/>
</dbReference>
<dbReference type="InterPro" id="IPR050733">
    <property type="entry name" value="Vitellogenin/Apolipophorin"/>
</dbReference>
<evidence type="ECO:0000256" key="3">
    <source>
        <dbReference type="ARBA" id="ARBA00023157"/>
    </source>
</evidence>
<dbReference type="Gene3D" id="2.20.80.10">
    <property type="entry name" value="Lipovitellin-phosvitin complex, chain A, domain 4"/>
    <property type="match status" value="1"/>
</dbReference>
<dbReference type="Gene3D" id="1.25.10.20">
    <property type="entry name" value="Vitellinogen, superhelical"/>
    <property type="match status" value="1"/>
</dbReference>
<keyword evidence="9" id="KW-1185">Reference proteome</keyword>
<feature type="domain" description="Vitellogenin" evidence="6">
    <location>
        <begin position="1"/>
        <end position="625"/>
    </location>
</feature>
<evidence type="ECO:0000256" key="1">
    <source>
        <dbReference type="ARBA" id="ARBA00022729"/>
    </source>
</evidence>
<keyword evidence="4" id="KW-0325">Glycoprotein</keyword>
<gene>
    <name evidence="8" type="ORF">P5673_005738</name>
</gene>
<keyword evidence="1" id="KW-0732">Signal</keyword>
<evidence type="ECO:0000256" key="2">
    <source>
        <dbReference type="ARBA" id="ARBA00022761"/>
    </source>
</evidence>
<sequence>MISGFPDTEQRYAGLKIICDAEFYFSKRNVAFLKIRNPQLYEVNGTSDDCSSEYLKISPVSEEIAPLLEKPVKFLYKEGKVETIFCSDEEPEYVLNIKRGILAFINHNFTKPKEDIDEPRMYNNWEYGYQGLCENLYDVQYLTPSATYEISQMKVSKTLNLKNCTKKPFSISSMNVGIGCMKEKCGVIDEPLKISISTSCDMLGKENNFFVHACETSSKYIFAPTHLKGSAATMVKQTLNFRNIETGHKTYPDILDIPHKLKMTSDYENNKTAGINKQQTVSKITQLIEVLIRNAYQKKWQGYHFTALVEMLKKVDKNTLIDIWDQCFDDDHFSRFWLLEALRYVYNEDVFDLIATKIKSQVIDPNQAVSVLLGFAFNNNPSEKMCQDISDLCVHPNVKGSETLKKTCYLVQGAMMHEYCRQKSKTCLENRALELKNRLKSADYREKIYLVKMIGNFGHRSLNQPLLDIIKNTTNTLELRVTAVYALRRIAPRIPQKVLPVLLEIFRDKDSDAELRMACFVIICDSKPGPAVFNLIVKQLSYERTNQVRSFVVSYIKGMAFSNYPCDEKMASTARFALRMLRKYRMGFQASEWIHWGKYSEPLQLGGSFDLQTLYTPSSFLPRAITSKLKIQLLGRSMNLFEFGVRGEGIQELLQRIVERKPESPNQGSYLSRFMPRNPYSLVEKEVREINKMLPTAQSEETKTKGSFYFKLMGKELMHNYFSADDVKHLLEDEAFDIESKFTELSEEGKVFNVTKVFLPLDVTFAQPSAAGIPLKFMLQSVLFMHINSNVKTAVETKFLVPFQASLTGKLNSRVVHSTWGTMKFSLPQLETGSKIKFDVNIASGMGGTLRYNLFDHSFSTKLDLPQEKQQIFSIENQGYTFAMYTQPLKEPVDGRSLYRSTPLDGLEIGEVAPDETFNDLVEMFLFPTLMGPTHHHAHYANWTLKTREGKYLSVNDENELTISDKPTVFRVIFIDDNRQFVKLFVYGKGYVKVKSNSTGCLETAEDERYPKLFKVTHIKGPRFIRLDTVVFIHPNKALNMNPSEWTQTAAALNTEQVLLLKNMITGMKPDTEYKDTWRYLTDLPLNKLPSTGLDDEYVFHPRHLKVLYITPVQGKICLRPIRRDESVFTVERQRTYVNELCYGEQMFGMDMCVSGQYTRPLMSHAPIFPFFGPAKFNVSIKPGKSAAQSIQFKFEKGYRFGHDYKTWKAGMYLSGTSPEKKIESKITYDVNNKKTNLTFDLLNMLPWLQRICIASHTVITVKEPGRRQLNIATSYEKLPYSVTKLFYKLFLAVSRQYSDRLSDYKILRSARRKVQFVVKYKTEHLVDLELILPSRTLTMDDVRVETGGFIPRGNPLMNLMQMSSPVCTVDYDTFRTFDGVEFQYSSPLRCPHILAKDCVANSFMVLLSKEANASGNKIVEIFVEKQKIRAEYLRDHGIYQIQVGGSILKKLEGPYQVSSVATIVPLPDKKELHVLCENGLQVVIVRGTKVSIRVSPFLFNRTCGMCGDMNAEQYLDLKTPRGHPYDLENKQKYGHLWMVSELEQNSSRVGCHLKKEHIEITETIGKETFQCFTTTPVLRCLKNCQVTESQTIAYPMTCVRSSNKESLKKIYKEIMRRTLDLTGSQVYFSYDVTEHLACDCSVGDKRNI</sequence>
<dbReference type="InterPro" id="IPR015255">
    <property type="entry name" value="Vitellinogen_open_b-sht"/>
</dbReference>
<dbReference type="SMART" id="SM00638">
    <property type="entry name" value="LPD_N"/>
    <property type="match status" value="1"/>
</dbReference>
<dbReference type="GO" id="GO:0045735">
    <property type="term" value="F:nutrient reservoir activity"/>
    <property type="evidence" value="ECO:0007669"/>
    <property type="project" value="UniProtKB-KW"/>
</dbReference>
<evidence type="ECO:0000259" key="6">
    <source>
        <dbReference type="PROSITE" id="PS51211"/>
    </source>
</evidence>
<dbReference type="InterPro" id="IPR015819">
    <property type="entry name" value="Lipid_transp_b-sht_shell"/>
</dbReference>
<dbReference type="InterPro" id="IPR001747">
    <property type="entry name" value="Vitellogenin_N"/>
</dbReference>
<dbReference type="PROSITE" id="PS51233">
    <property type="entry name" value="VWFD"/>
    <property type="match status" value="1"/>
</dbReference>
<protein>
    <submittedName>
        <fullName evidence="8">Vitellogenin</fullName>
    </submittedName>
</protein>
<dbReference type="Gene3D" id="2.20.50.20">
    <property type="entry name" value="Lipovitellin. Chain A, domain 3"/>
    <property type="match status" value="1"/>
</dbReference>
<evidence type="ECO:0000256" key="4">
    <source>
        <dbReference type="ARBA" id="ARBA00023180"/>
    </source>
</evidence>
<dbReference type="InterPro" id="IPR015817">
    <property type="entry name" value="Vitellinogen_open_b-sht_sub1"/>
</dbReference>
<dbReference type="PANTHER" id="PTHR23345:SF15">
    <property type="entry name" value="VITELLOGENIN 1-RELATED"/>
    <property type="match status" value="1"/>
</dbReference>
<organism evidence="8 9">
    <name type="scientific">Acropora cervicornis</name>
    <name type="common">Staghorn coral</name>
    <dbReference type="NCBI Taxonomy" id="6130"/>
    <lineage>
        <taxon>Eukaryota</taxon>
        <taxon>Metazoa</taxon>
        <taxon>Cnidaria</taxon>
        <taxon>Anthozoa</taxon>
        <taxon>Hexacorallia</taxon>
        <taxon>Scleractinia</taxon>
        <taxon>Astrocoeniina</taxon>
        <taxon>Acroporidae</taxon>
        <taxon>Acropora</taxon>
    </lineage>
</organism>
<dbReference type="Pfam" id="PF00094">
    <property type="entry name" value="VWD"/>
    <property type="match status" value="1"/>
</dbReference>
<dbReference type="InterPro" id="IPR015816">
    <property type="entry name" value="Vitellinogen_b-sht_N"/>
</dbReference>
<evidence type="ECO:0000313" key="8">
    <source>
        <dbReference type="EMBL" id="KAK2569882.1"/>
    </source>
</evidence>
<dbReference type="PROSITE" id="PS51211">
    <property type="entry name" value="VITELLOGENIN"/>
    <property type="match status" value="1"/>
</dbReference>
<comment type="caution">
    <text evidence="8">The sequence shown here is derived from an EMBL/GenBank/DDBJ whole genome shotgun (WGS) entry which is preliminary data.</text>
</comment>
<evidence type="ECO:0000259" key="7">
    <source>
        <dbReference type="PROSITE" id="PS51233"/>
    </source>
</evidence>
<keyword evidence="2" id="KW-0758">Storage protein</keyword>
<dbReference type="PANTHER" id="PTHR23345">
    <property type="entry name" value="VITELLOGENIN-RELATED"/>
    <property type="match status" value="1"/>
</dbReference>
<name>A0AAD9VDD6_ACRCE</name>
<dbReference type="Proteomes" id="UP001249851">
    <property type="component" value="Unassembled WGS sequence"/>
</dbReference>
<dbReference type="InterPro" id="IPR011030">
    <property type="entry name" value="Lipovitellin_superhlx_dom"/>
</dbReference>
<dbReference type="Pfam" id="PF01347">
    <property type="entry name" value="Vitellogenin_N"/>
    <property type="match status" value="1"/>
</dbReference>
<dbReference type="GO" id="GO:0005319">
    <property type="term" value="F:lipid transporter activity"/>
    <property type="evidence" value="ECO:0007669"/>
    <property type="project" value="InterPro"/>
</dbReference>
<dbReference type="InterPro" id="IPR001846">
    <property type="entry name" value="VWF_type-D"/>
</dbReference>
<dbReference type="SUPFAM" id="SSF56968">
    <property type="entry name" value="Lipovitellin-phosvitin complex, beta-sheet shell regions"/>
    <property type="match status" value="2"/>
</dbReference>
<reference evidence="8" key="1">
    <citation type="journal article" date="2023" name="G3 (Bethesda)">
        <title>Whole genome assembly and annotation of the endangered Caribbean coral Acropora cervicornis.</title>
        <authorList>
            <person name="Selwyn J.D."/>
            <person name="Vollmer S.V."/>
        </authorList>
    </citation>
    <scope>NUCLEOTIDE SEQUENCE</scope>
    <source>
        <strain evidence="8">K2</strain>
    </source>
</reference>
<dbReference type="EMBL" id="JARQWQ010000009">
    <property type="protein sequence ID" value="KAK2569882.1"/>
    <property type="molecule type" value="Genomic_DNA"/>
</dbReference>
<proteinExistence type="predicted"/>
<reference evidence="8" key="2">
    <citation type="journal article" date="2023" name="Science">
        <title>Genomic signatures of disease resistance in endangered staghorn corals.</title>
        <authorList>
            <person name="Vollmer S.V."/>
            <person name="Selwyn J.D."/>
            <person name="Despard B.A."/>
            <person name="Roesel C.L."/>
        </authorList>
    </citation>
    <scope>NUCLEOTIDE SEQUENCE</scope>
    <source>
        <strain evidence="8">K2</strain>
    </source>
</reference>
<keyword evidence="3" id="KW-1015">Disulfide bond</keyword>